<evidence type="ECO:0000256" key="5">
    <source>
        <dbReference type="RuleBase" id="RU000461"/>
    </source>
</evidence>
<evidence type="ECO:0000256" key="3">
    <source>
        <dbReference type="ARBA" id="ARBA00023004"/>
    </source>
</evidence>
<keyword evidence="3 5" id="KW-0408">Iron</keyword>
<dbReference type="PRINTS" id="PR00463">
    <property type="entry name" value="EP450I"/>
</dbReference>
<reference evidence="6 7" key="1">
    <citation type="submission" date="2024-08" db="EMBL/GenBank/DDBJ databases">
        <authorList>
            <person name="Cucini C."/>
            <person name="Frati F."/>
        </authorList>
    </citation>
    <scope>NUCLEOTIDE SEQUENCE [LARGE SCALE GENOMIC DNA]</scope>
</reference>
<organism evidence="6 7">
    <name type="scientific">Orchesella dallaii</name>
    <dbReference type="NCBI Taxonomy" id="48710"/>
    <lineage>
        <taxon>Eukaryota</taxon>
        <taxon>Metazoa</taxon>
        <taxon>Ecdysozoa</taxon>
        <taxon>Arthropoda</taxon>
        <taxon>Hexapoda</taxon>
        <taxon>Collembola</taxon>
        <taxon>Entomobryomorpha</taxon>
        <taxon>Entomobryoidea</taxon>
        <taxon>Orchesellidae</taxon>
        <taxon>Orchesellinae</taxon>
        <taxon>Orchesella</taxon>
    </lineage>
</organism>
<dbReference type="InterPro" id="IPR036396">
    <property type="entry name" value="Cyt_P450_sf"/>
</dbReference>
<dbReference type="InterPro" id="IPR017972">
    <property type="entry name" value="Cyt_P450_CS"/>
</dbReference>
<proteinExistence type="inferred from homology"/>
<keyword evidence="5" id="KW-0560">Oxidoreductase</keyword>
<dbReference type="EMBL" id="CAXLJM020000038">
    <property type="protein sequence ID" value="CAL8107086.1"/>
    <property type="molecule type" value="Genomic_DNA"/>
</dbReference>
<keyword evidence="7" id="KW-1185">Reference proteome</keyword>
<dbReference type="PRINTS" id="PR00385">
    <property type="entry name" value="P450"/>
</dbReference>
<dbReference type="SUPFAM" id="SSF48264">
    <property type="entry name" value="Cytochrome P450"/>
    <property type="match status" value="1"/>
</dbReference>
<accession>A0ABP1QQD5</accession>
<keyword evidence="5" id="KW-0349">Heme</keyword>
<gene>
    <name evidence="6" type="ORF">ODALV1_LOCUS12568</name>
</gene>
<evidence type="ECO:0000256" key="2">
    <source>
        <dbReference type="ARBA" id="ARBA00022723"/>
    </source>
</evidence>
<comment type="caution">
    <text evidence="6">The sequence shown here is derived from an EMBL/GenBank/DDBJ whole genome shotgun (WGS) entry which is preliminary data.</text>
</comment>
<keyword evidence="2 5" id="KW-0479">Metal-binding</keyword>
<evidence type="ECO:0000313" key="7">
    <source>
        <dbReference type="Proteomes" id="UP001642540"/>
    </source>
</evidence>
<dbReference type="PANTHER" id="PTHR24300">
    <property type="entry name" value="CYTOCHROME P450 508A4-RELATED"/>
    <property type="match status" value="1"/>
</dbReference>
<dbReference type="PANTHER" id="PTHR24300:SF403">
    <property type="entry name" value="CYTOCHROME P450 306A1"/>
    <property type="match status" value="1"/>
</dbReference>
<evidence type="ECO:0000256" key="4">
    <source>
        <dbReference type="ARBA" id="ARBA00023033"/>
    </source>
</evidence>
<protein>
    <recommendedName>
        <fullName evidence="8">Cytochrome P450 2U1</fullName>
    </recommendedName>
</protein>
<dbReference type="Gene3D" id="1.10.630.10">
    <property type="entry name" value="Cytochrome P450"/>
    <property type="match status" value="1"/>
</dbReference>
<dbReference type="InterPro" id="IPR002401">
    <property type="entry name" value="Cyt_P450_E_grp-I"/>
</dbReference>
<comment type="similarity">
    <text evidence="1 5">Belongs to the cytochrome P450 family.</text>
</comment>
<sequence>MGSHRDFIDVYLKEMHSVTDPKSKFYGKEGEKQMISVVADLFFAGTDTTSTTLAWAILYLATNPVVQEKLQTEISSITADSRDVSVAHRSSMPYVQATIEEIFRMSSILPNGVQHQVLTDVNYQGMKLPKGTMVSANAFYIHYDPALWEEPTKFKPERFLVDNGKVFKKSEYVIPFSIGKRHCIGESLARDTIFLFLTNIVQQFFVECDPSNPNPSLQPGIGFTLNPQEYSVIFKTRGKL</sequence>
<name>A0ABP1QQD5_9HEXA</name>
<evidence type="ECO:0000256" key="1">
    <source>
        <dbReference type="ARBA" id="ARBA00010617"/>
    </source>
</evidence>
<dbReference type="InterPro" id="IPR001128">
    <property type="entry name" value="Cyt_P450"/>
</dbReference>
<dbReference type="InterPro" id="IPR050182">
    <property type="entry name" value="Cytochrome_P450_fam2"/>
</dbReference>
<dbReference type="Pfam" id="PF00067">
    <property type="entry name" value="p450"/>
    <property type="match status" value="1"/>
</dbReference>
<evidence type="ECO:0000313" key="6">
    <source>
        <dbReference type="EMBL" id="CAL8107086.1"/>
    </source>
</evidence>
<dbReference type="Proteomes" id="UP001642540">
    <property type="component" value="Unassembled WGS sequence"/>
</dbReference>
<evidence type="ECO:0008006" key="8">
    <source>
        <dbReference type="Google" id="ProtNLM"/>
    </source>
</evidence>
<keyword evidence="4 5" id="KW-0503">Monooxygenase</keyword>
<dbReference type="PROSITE" id="PS00086">
    <property type="entry name" value="CYTOCHROME_P450"/>
    <property type="match status" value="1"/>
</dbReference>